<organism evidence="1">
    <name type="scientific">Acetithermum autotrophicum</name>
    <dbReference type="NCBI Taxonomy" id="1446466"/>
    <lineage>
        <taxon>Bacteria</taxon>
        <taxon>Candidatus Bipolaricaulota</taxon>
        <taxon>Candidatus Acetithermum</taxon>
    </lineage>
</organism>
<gene>
    <name evidence="1" type="ORF">HGMM_OP3C077</name>
</gene>
<dbReference type="EMBL" id="AP011802">
    <property type="protein sequence ID" value="BAL58922.1"/>
    <property type="molecule type" value="Genomic_DNA"/>
</dbReference>
<reference evidence="1" key="1">
    <citation type="journal article" date="2005" name="Environ. Microbiol.">
        <title>Genetic and functional properties of uncultivated thermophilic crenarchaeotes from a subsurface gold mine as revealed by analysis of genome fragments.</title>
        <authorList>
            <person name="Nunoura T."/>
            <person name="Hirayama H."/>
            <person name="Takami H."/>
            <person name="Oida H."/>
            <person name="Nishi S."/>
            <person name="Shimamura S."/>
            <person name="Suzuki Y."/>
            <person name="Inagaki F."/>
            <person name="Takai K."/>
            <person name="Nealson K.H."/>
            <person name="Horikoshi K."/>
        </authorList>
    </citation>
    <scope>NUCLEOTIDE SEQUENCE</scope>
</reference>
<reference evidence="1" key="2">
    <citation type="journal article" date="2012" name="PLoS ONE">
        <title>A Deeply Branching Thermophilic Bacterium with an Ancient Acetyl-CoA Pathway Dominates a Subsurface Ecosystem.</title>
        <authorList>
            <person name="Takami H."/>
            <person name="Noguchi H."/>
            <person name="Takaki Y."/>
            <person name="Uchiyama I."/>
            <person name="Toyoda A."/>
            <person name="Nishi S."/>
            <person name="Chee G.-J."/>
            <person name="Arai W."/>
            <person name="Nunoura T."/>
            <person name="Itoh T."/>
            <person name="Hattori M."/>
            <person name="Takai K."/>
        </authorList>
    </citation>
    <scope>NUCLEOTIDE SEQUENCE</scope>
</reference>
<evidence type="ECO:0000313" key="1">
    <source>
        <dbReference type="EMBL" id="BAL58922.1"/>
    </source>
</evidence>
<accession>H5SRY6</accession>
<protein>
    <recommendedName>
        <fullName evidence="2">ABM domain-containing protein</fullName>
    </recommendedName>
</protein>
<name>H5SRY6_ACEAU</name>
<evidence type="ECO:0008006" key="2">
    <source>
        <dbReference type="Google" id="ProtNLM"/>
    </source>
</evidence>
<sequence length="94" mass="11170">MILTFQLVKPETVPEERLFALMQQARQIALERDGVYDLALYRTEQAHIWQCSIDIEDEQTWELLQADPRFREIIEAVKRLGVSIRLESQLERQI</sequence>
<proteinExistence type="predicted"/>
<dbReference type="AlphaFoldDB" id="H5SRY6"/>